<reference evidence="2" key="1">
    <citation type="submission" date="2016-09" db="EMBL/GenBank/DDBJ databases">
        <authorList>
            <person name="Lysoe E."/>
        </authorList>
    </citation>
    <scope>NUCLEOTIDE SEQUENCE [LARGE SCALE GENOMIC DNA]</scope>
    <source>
        <strain evidence="2">LJ96T</strain>
    </source>
</reference>
<sequence>MTTIIQPGPRVSGFSAARQDDIGYCVLADLSSPPTDPWLRLFATRCEAVFSRHTSPDIRWVENKIWFRVPSPELVGEYARLIVEAATGASTDYDEQQRLDAERADALARKSHDLDDLLNQVNAALPEWAEQGAPASQGKATG</sequence>
<dbReference type="RefSeq" id="WP_046968757.1">
    <property type="nucleotide sequence ID" value="NZ_CP017480.1"/>
</dbReference>
<dbReference type="EMBL" id="CP017480">
    <property type="protein sequence ID" value="APG06240.1"/>
    <property type="molecule type" value="Genomic_DNA"/>
</dbReference>
<keyword evidence="2" id="KW-1185">Reference proteome</keyword>
<evidence type="ECO:0000313" key="2">
    <source>
        <dbReference type="Proteomes" id="UP000182987"/>
    </source>
</evidence>
<dbReference type="Proteomes" id="UP000182987">
    <property type="component" value="Chromosome"/>
</dbReference>
<dbReference type="STRING" id="1440763.BJI69_21580"/>
<accession>A0A0G9H7B1</accession>
<gene>
    <name evidence="1" type="ORF">BJI69_21580</name>
</gene>
<dbReference type="PATRIC" id="fig|1440763.5.peg.3302"/>
<name>A0A0G9H7B1_9GAMM</name>
<protein>
    <submittedName>
        <fullName evidence="1">Uncharacterized protein</fullName>
    </submittedName>
</protein>
<proteinExistence type="predicted"/>
<dbReference type="AlphaFoldDB" id="A0A0G9H7B1"/>
<dbReference type="OrthoDB" id="5956288at2"/>
<organism evidence="1 2">
    <name type="scientific">Luteibacter rhizovicinus DSM 16549</name>
    <dbReference type="NCBI Taxonomy" id="1440763"/>
    <lineage>
        <taxon>Bacteria</taxon>
        <taxon>Pseudomonadati</taxon>
        <taxon>Pseudomonadota</taxon>
        <taxon>Gammaproteobacteria</taxon>
        <taxon>Lysobacterales</taxon>
        <taxon>Rhodanobacteraceae</taxon>
        <taxon>Luteibacter</taxon>
    </lineage>
</organism>
<evidence type="ECO:0000313" key="1">
    <source>
        <dbReference type="EMBL" id="APG06240.1"/>
    </source>
</evidence>
<dbReference type="KEGG" id="lrz:BJI69_21580"/>